<dbReference type="AlphaFoldDB" id="A0A0D0Q1U8"/>
<keyword evidence="2" id="KW-0812">Transmembrane</keyword>
<feature type="transmembrane region" description="Helical" evidence="2">
    <location>
        <begin position="42"/>
        <end position="60"/>
    </location>
</feature>
<sequence length="252" mass="26934">MTGPDRSFDAQVRDGDAYQAGQSQTVDNSHTVHHHDSGHGRFVLGAVAVLSVSGLVFGLYQVTRHEERPAPPAPGPAVTAQASSAAPLAPVAPGTKPEQIVLQRSGLGAMQVIDLDRPSGRSERITDDEWRLRDAKDQKSFDLVTSNASWAEFEVPAGGGRTAGVLKPGEPVTRESCLRAARSGSLERLRISNQYRSELDRTGLQPGGAVCVLTDRHQLVQAVVTDREFDNDDPSTAGRLTVEVTVLGPVID</sequence>
<dbReference type="RefSeq" id="WP_043907780.1">
    <property type="nucleotide sequence ID" value="NZ_JXZB01000001.1"/>
</dbReference>
<dbReference type="Proteomes" id="UP000032066">
    <property type="component" value="Unassembled WGS sequence"/>
</dbReference>
<organism evidence="3 4">
    <name type="scientific">Kitasatospora griseola</name>
    <name type="common">Streptomyces griseolosporeus</name>
    <dbReference type="NCBI Taxonomy" id="2064"/>
    <lineage>
        <taxon>Bacteria</taxon>
        <taxon>Bacillati</taxon>
        <taxon>Actinomycetota</taxon>
        <taxon>Actinomycetes</taxon>
        <taxon>Kitasatosporales</taxon>
        <taxon>Streptomycetaceae</taxon>
        <taxon>Kitasatospora</taxon>
    </lineage>
</organism>
<evidence type="ECO:0000256" key="2">
    <source>
        <dbReference type="SAM" id="Phobius"/>
    </source>
</evidence>
<dbReference type="STRING" id="2064.TR51_02865"/>
<evidence type="ECO:0000256" key="1">
    <source>
        <dbReference type="SAM" id="MobiDB-lite"/>
    </source>
</evidence>
<feature type="region of interest" description="Disordered" evidence="1">
    <location>
        <begin position="66"/>
        <end position="92"/>
    </location>
</feature>
<dbReference type="EMBL" id="JXZB01000001">
    <property type="protein sequence ID" value="KIQ66527.1"/>
    <property type="molecule type" value="Genomic_DNA"/>
</dbReference>
<dbReference type="PATRIC" id="fig|2064.6.peg.647"/>
<feature type="compositionally biased region" description="Low complexity" evidence="1">
    <location>
        <begin position="76"/>
        <end position="92"/>
    </location>
</feature>
<evidence type="ECO:0000313" key="4">
    <source>
        <dbReference type="Proteomes" id="UP000032066"/>
    </source>
</evidence>
<reference evidence="3 4" key="1">
    <citation type="submission" date="2015-02" db="EMBL/GenBank/DDBJ databases">
        <title>Draft genome sequence of Kitasatospora griseola MF730-N6, a bafilomycin, terpentecin and satosporin producer.</title>
        <authorList>
            <person name="Arens J.C."/>
            <person name="Haltli B."/>
            <person name="Kerr R.G."/>
        </authorList>
    </citation>
    <scope>NUCLEOTIDE SEQUENCE [LARGE SCALE GENOMIC DNA]</scope>
    <source>
        <strain evidence="3 4">MF730-N6</strain>
    </source>
</reference>
<evidence type="ECO:0000313" key="3">
    <source>
        <dbReference type="EMBL" id="KIQ66527.1"/>
    </source>
</evidence>
<proteinExistence type="predicted"/>
<keyword evidence="2" id="KW-0472">Membrane</keyword>
<accession>A0A0D0Q1U8</accession>
<protein>
    <submittedName>
        <fullName evidence="3">Uncharacterized protein</fullName>
    </submittedName>
</protein>
<keyword evidence="4" id="KW-1185">Reference proteome</keyword>
<comment type="caution">
    <text evidence="3">The sequence shown here is derived from an EMBL/GenBank/DDBJ whole genome shotgun (WGS) entry which is preliminary data.</text>
</comment>
<keyword evidence="2" id="KW-1133">Transmembrane helix</keyword>
<gene>
    <name evidence="3" type="ORF">TR51_02865</name>
</gene>
<name>A0A0D0Q1U8_KITGR</name>